<gene>
    <name evidence="2" type="ORF">HAX54_007037</name>
</gene>
<feature type="non-terminal residue" evidence="2">
    <location>
        <position position="222"/>
    </location>
</feature>
<sequence>MWIAPYGQTFFHQPTGRCSDGRLVIDFLAENLGLPLVPHIGRVEIINVALSLQIILRMQGFSENSLFYLEKLEEMIIIIPSRWNVHTMVKSMEIIELGAETVIVPGNVPLGCLPSYLSHFIMSTNYDYYDPNWLHKWDVRLLSTIINFFKLNSIIFNNFILMQIPFMQTHNALMHLPFSPKDLKVQLWLVVEEKAHTIMGHLLGSYHLQVYVMIHSTFVSWD</sequence>
<organism evidence="2 3">
    <name type="scientific">Datura stramonium</name>
    <name type="common">Jimsonweed</name>
    <name type="synonym">Common thornapple</name>
    <dbReference type="NCBI Taxonomy" id="4076"/>
    <lineage>
        <taxon>Eukaryota</taxon>
        <taxon>Viridiplantae</taxon>
        <taxon>Streptophyta</taxon>
        <taxon>Embryophyta</taxon>
        <taxon>Tracheophyta</taxon>
        <taxon>Spermatophyta</taxon>
        <taxon>Magnoliopsida</taxon>
        <taxon>eudicotyledons</taxon>
        <taxon>Gunneridae</taxon>
        <taxon>Pentapetalae</taxon>
        <taxon>asterids</taxon>
        <taxon>lamiids</taxon>
        <taxon>Solanales</taxon>
        <taxon>Solanaceae</taxon>
        <taxon>Solanoideae</taxon>
        <taxon>Datureae</taxon>
        <taxon>Datura</taxon>
    </lineage>
</organism>
<name>A0ABS8TDQ1_DATST</name>
<evidence type="ECO:0000313" key="3">
    <source>
        <dbReference type="Proteomes" id="UP000823775"/>
    </source>
</evidence>
<dbReference type="EMBL" id="JACEIK010001360">
    <property type="protein sequence ID" value="MCD7468647.1"/>
    <property type="molecule type" value="Genomic_DNA"/>
</dbReference>
<evidence type="ECO:0000256" key="1">
    <source>
        <dbReference type="ARBA" id="ARBA00008668"/>
    </source>
</evidence>
<comment type="similarity">
    <text evidence="1">Belongs to the 'GDSL' lipolytic enzyme family.</text>
</comment>
<dbReference type="Proteomes" id="UP000823775">
    <property type="component" value="Unassembled WGS sequence"/>
</dbReference>
<accession>A0ABS8TDQ1</accession>
<dbReference type="PANTHER" id="PTHR22835">
    <property type="entry name" value="ZINC FINGER FYVE DOMAIN CONTAINING PROTEIN"/>
    <property type="match status" value="1"/>
</dbReference>
<keyword evidence="3" id="KW-1185">Reference proteome</keyword>
<protein>
    <submittedName>
        <fullName evidence="2">Uncharacterized protein</fullName>
    </submittedName>
</protein>
<proteinExistence type="inferred from homology"/>
<dbReference type="PANTHER" id="PTHR22835:SF683">
    <property type="entry name" value="OS05G0506800 PROTEIN"/>
    <property type="match status" value="1"/>
</dbReference>
<reference evidence="2 3" key="1">
    <citation type="journal article" date="2021" name="BMC Genomics">
        <title>Datura genome reveals duplications of psychoactive alkaloid biosynthetic genes and high mutation rate following tissue culture.</title>
        <authorList>
            <person name="Rajewski A."/>
            <person name="Carter-House D."/>
            <person name="Stajich J."/>
            <person name="Litt A."/>
        </authorList>
    </citation>
    <scope>NUCLEOTIDE SEQUENCE [LARGE SCALE GENOMIC DNA]</scope>
    <source>
        <strain evidence="2">AR-01</strain>
    </source>
</reference>
<evidence type="ECO:0000313" key="2">
    <source>
        <dbReference type="EMBL" id="MCD7468647.1"/>
    </source>
</evidence>
<comment type="caution">
    <text evidence="2">The sequence shown here is derived from an EMBL/GenBank/DDBJ whole genome shotgun (WGS) entry which is preliminary data.</text>
</comment>